<dbReference type="STRING" id="299467.A0A443RUR3"/>
<dbReference type="GO" id="GO:0000228">
    <property type="term" value="C:nuclear chromosome"/>
    <property type="evidence" value="ECO:0007669"/>
    <property type="project" value="TreeGrafter"/>
</dbReference>
<dbReference type="InterPro" id="IPR036078">
    <property type="entry name" value="Spo11/TopoVI_A_sf"/>
</dbReference>
<dbReference type="PANTHER" id="PTHR10848:SF0">
    <property type="entry name" value="MEIOTIC RECOMBINATION PROTEIN SPO11"/>
    <property type="match status" value="1"/>
</dbReference>
<accession>A0A443RUR3</accession>
<comment type="caution">
    <text evidence="2">The sequence shown here is derived from an EMBL/GenBank/DDBJ whole genome shotgun (WGS) entry which is preliminary data.</text>
</comment>
<dbReference type="GO" id="GO:0003918">
    <property type="term" value="F:DNA topoisomerase type II (double strand cut, ATP-hydrolyzing) activity"/>
    <property type="evidence" value="ECO:0007669"/>
    <property type="project" value="InterPro"/>
</dbReference>
<dbReference type="GO" id="GO:0042138">
    <property type="term" value="P:meiotic DNA double-strand break formation"/>
    <property type="evidence" value="ECO:0007669"/>
    <property type="project" value="TreeGrafter"/>
</dbReference>
<evidence type="ECO:0000259" key="1">
    <source>
        <dbReference type="Pfam" id="PF21180"/>
    </source>
</evidence>
<keyword evidence="3" id="KW-1185">Reference proteome</keyword>
<feature type="domain" description="Topoisomerase 6 subunit A/Spo11 TOPRIM" evidence="1">
    <location>
        <begin position="22"/>
        <end position="81"/>
    </location>
</feature>
<sequence>YPTISLVNRYDKWNSRDGKQGIAIPGFGLFDADPYGILPYEMFCTFKYWSIAQAFNARNLVIPDFKWLGVLPSDINRLRHEEIINELMI</sequence>
<name>A0A443RUR3_9ACAR</name>
<dbReference type="Gene3D" id="3.40.1360.10">
    <property type="match status" value="1"/>
</dbReference>
<dbReference type="GO" id="GO:0007131">
    <property type="term" value="P:reciprocal meiotic recombination"/>
    <property type="evidence" value="ECO:0007669"/>
    <property type="project" value="TreeGrafter"/>
</dbReference>
<dbReference type="PANTHER" id="PTHR10848">
    <property type="entry name" value="MEIOTIC RECOMBINATION PROTEIN SPO11"/>
    <property type="match status" value="1"/>
</dbReference>
<dbReference type="VEuPathDB" id="VectorBase:LDEU013066"/>
<protein>
    <submittedName>
        <fullName evidence="2">Meiotic recombination protein SPO11-like isoform X6</fullName>
    </submittedName>
</protein>
<dbReference type="AlphaFoldDB" id="A0A443RUR3"/>
<dbReference type="GO" id="GO:0000706">
    <property type="term" value="P:meiotic DNA double-strand break processing"/>
    <property type="evidence" value="ECO:0007669"/>
    <property type="project" value="TreeGrafter"/>
</dbReference>
<organism evidence="2 3">
    <name type="scientific">Leptotrombidium deliense</name>
    <dbReference type="NCBI Taxonomy" id="299467"/>
    <lineage>
        <taxon>Eukaryota</taxon>
        <taxon>Metazoa</taxon>
        <taxon>Ecdysozoa</taxon>
        <taxon>Arthropoda</taxon>
        <taxon>Chelicerata</taxon>
        <taxon>Arachnida</taxon>
        <taxon>Acari</taxon>
        <taxon>Acariformes</taxon>
        <taxon>Trombidiformes</taxon>
        <taxon>Prostigmata</taxon>
        <taxon>Anystina</taxon>
        <taxon>Parasitengona</taxon>
        <taxon>Trombiculoidea</taxon>
        <taxon>Trombiculidae</taxon>
        <taxon>Leptotrombidium</taxon>
    </lineage>
</organism>
<dbReference type="Proteomes" id="UP000288716">
    <property type="component" value="Unassembled WGS sequence"/>
</dbReference>
<dbReference type="OrthoDB" id="6433333at2759"/>
<feature type="non-terminal residue" evidence="2">
    <location>
        <position position="1"/>
    </location>
</feature>
<dbReference type="InterPro" id="IPR002815">
    <property type="entry name" value="Spo11/TopoVI_A"/>
</dbReference>
<dbReference type="EMBL" id="NCKV01031830">
    <property type="protein sequence ID" value="RWS18974.1"/>
    <property type="molecule type" value="Genomic_DNA"/>
</dbReference>
<reference evidence="2 3" key="1">
    <citation type="journal article" date="2018" name="Gigascience">
        <title>Genomes of trombidid mites reveal novel predicted allergens and laterally-transferred genes associated with secondary metabolism.</title>
        <authorList>
            <person name="Dong X."/>
            <person name="Chaisiri K."/>
            <person name="Xia D."/>
            <person name="Armstrong S.D."/>
            <person name="Fang Y."/>
            <person name="Donnelly M.J."/>
            <person name="Kadowaki T."/>
            <person name="McGarry J.W."/>
            <person name="Darby A.C."/>
            <person name="Makepeace B.L."/>
        </authorList>
    </citation>
    <scope>NUCLEOTIDE SEQUENCE [LARGE SCALE GENOMIC DNA]</scope>
    <source>
        <strain evidence="2">UoL-UT</strain>
    </source>
</reference>
<dbReference type="Pfam" id="PF21180">
    <property type="entry name" value="TOP6A-Spo11_Toprim"/>
    <property type="match status" value="1"/>
</dbReference>
<dbReference type="GO" id="GO:0003677">
    <property type="term" value="F:DNA binding"/>
    <property type="evidence" value="ECO:0007669"/>
    <property type="project" value="InterPro"/>
</dbReference>
<evidence type="ECO:0000313" key="2">
    <source>
        <dbReference type="EMBL" id="RWS18974.1"/>
    </source>
</evidence>
<dbReference type="SUPFAM" id="SSF56726">
    <property type="entry name" value="DNA topoisomerase IV, alpha subunit"/>
    <property type="match status" value="1"/>
</dbReference>
<evidence type="ECO:0000313" key="3">
    <source>
        <dbReference type="Proteomes" id="UP000288716"/>
    </source>
</evidence>
<dbReference type="InterPro" id="IPR034136">
    <property type="entry name" value="TOPRIM_Topo6A/Spo11"/>
</dbReference>
<gene>
    <name evidence="2" type="ORF">B4U80_14525</name>
</gene>
<proteinExistence type="predicted"/>